<dbReference type="Gene3D" id="3.30.1520.10">
    <property type="entry name" value="Phox-like domain"/>
    <property type="match status" value="1"/>
</dbReference>
<protein>
    <recommendedName>
        <fullName evidence="2">Sorting nexin C-terminal domain-containing protein</fullName>
    </recommendedName>
</protein>
<dbReference type="InterPro" id="IPR013937">
    <property type="entry name" value="Sorting_nexin_C"/>
</dbReference>
<dbReference type="Pfam" id="PF08628">
    <property type="entry name" value="Nexin_C"/>
    <property type="match status" value="1"/>
</dbReference>
<dbReference type="PANTHER" id="PTHR22775:SF31">
    <property type="entry name" value="SORTING NEXIN-19"/>
    <property type="match status" value="1"/>
</dbReference>
<keyword evidence="4" id="KW-1185">Reference proteome</keyword>
<evidence type="ECO:0000313" key="4">
    <source>
        <dbReference type="Proteomes" id="UP001634394"/>
    </source>
</evidence>
<evidence type="ECO:0000313" key="3">
    <source>
        <dbReference type="EMBL" id="KAL3891821.1"/>
    </source>
</evidence>
<name>A0ABD3Y1N5_SINWO</name>
<feature type="domain" description="Sorting nexin C-terminal" evidence="2">
    <location>
        <begin position="208"/>
        <end position="315"/>
    </location>
</feature>
<organism evidence="3 4">
    <name type="scientific">Sinanodonta woodiana</name>
    <name type="common">Chinese pond mussel</name>
    <name type="synonym">Anodonta woodiana</name>
    <dbReference type="NCBI Taxonomy" id="1069815"/>
    <lineage>
        <taxon>Eukaryota</taxon>
        <taxon>Metazoa</taxon>
        <taxon>Spiralia</taxon>
        <taxon>Lophotrochozoa</taxon>
        <taxon>Mollusca</taxon>
        <taxon>Bivalvia</taxon>
        <taxon>Autobranchia</taxon>
        <taxon>Heteroconchia</taxon>
        <taxon>Palaeoheterodonta</taxon>
        <taxon>Unionida</taxon>
        <taxon>Unionoidea</taxon>
        <taxon>Unionidae</taxon>
        <taxon>Unioninae</taxon>
        <taxon>Sinanodonta</taxon>
    </lineage>
</organism>
<dbReference type="Proteomes" id="UP001634394">
    <property type="component" value="Unassembled WGS sequence"/>
</dbReference>
<evidence type="ECO:0000259" key="2">
    <source>
        <dbReference type="Pfam" id="PF08628"/>
    </source>
</evidence>
<evidence type="ECO:0000256" key="1">
    <source>
        <dbReference type="SAM" id="MobiDB-lite"/>
    </source>
</evidence>
<accession>A0ABD3Y1N5</accession>
<dbReference type="PANTHER" id="PTHR22775">
    <property type="entry name" value="SORTING NEXIN"/>
    <property type="match status" value="1"/>
</dbReference>
<dbReference type="SUPFAM" id="SSF64268">
    <property type="entry name" value="PX domain"/>
    <property type="match status" value="1"/>
</dbReference>
<feature type="compositionally biased region" description="Basic and acidic residues" evidence="1">
    <location>
        <begin position="89"/>
        <end position="98"/>
    </location>
</feature>
<comment type="caution">
    <text evidence="3">The sequence shown here is derived from an EMBL/GenBank/DDBJ whole genome shotgun (WGS) entry which is preliminary data.</text>
</comment>
<sequence>MDKYTVETRKKVLETYLKGLIDKPDICNGPELKEFLGYEGDGRIAFVRKPSDVGARRIDQMLVRTVSGVFDKIVERLPSLPQELPSFSGKKEESKEDDNMPSDDVDSIDIDFSISERQTQSELLSLEHILERFTQLKGQKSLTACEEGDITLEKSCTNADIKETVTDPKDGYRSGTPDTETKTSEAELTLANHVLDILVEILSSHDNWVCRERVQTAARLVLGKALNRWLEEKVDFLVSTEMVQFYLTTLQKTFWPEGDFVLEPRLKLTPQQEERIKFQAVNCLINFFPGTLVQLIGPDDFEIAIEETLECLTHKTLNRHLWYCVMDLLIEKLFPEITMDDVHRSALEKRRNSKCTAATLSTENTLEKS</sequence>
<proteinExistence type="predicted"/>
<dbReference type="EMBL" id="JBJQND010000001">
    <property type="protein sequence ID" value="KAL3891821.1"/>
    <property type="molecule type" value="Genomic_DNA"/>
</dbReference>
<gene>
    <name evidence="3" type="ORF">ACJMK2_004067</name>
</gene>
<dbReference type="InterPro" id="IPR036871">
    <property type="entry name" value="PX_dom_sf"/>
</dbReference>
<feature type="region of interest" description="Disordered" evidence="1">
    <location>
        <begin position="82"/>
        <end position="104"/>
    </location>
</feature>
<reference evidence="3 4" key="1">
    <citation type="submission" date="2024-11" db="EMBL/GenBank/DDBJ databases">
        <title>Chromosome-level genome assembly of the freshwater bivalve Anodonta woodiana.</title>
        <authorList>
            <person name="Chen X."/>
        </authorList>
    </citation>
    <scope>NUCLEOTIDE SEQUENCE [LARGE SCALE GENOMIC DNA]</scope>
    <source>
        <strain evidence="3">MN2024</strain>
        <tissue evidence="3">Gills</tissue>
    </source>
</reference>
<dbReference type="AlphaFoldDB" id="A0ABD3Y1N5"/>